<accession>A0A0C9V3N4</accession>
<sequence length="86" mass="10099">MMLRSRRRWGRRSLGGCSSRVIISTICVWRCRGRRGVPWASVKEFFFLLLSQWRIRARCGAGGRRYIHPSSHSFMEMKARQASKPK</sequence>
<proteinExistence type="predicted"/>
<name>A0A0C9V3N4_SPHS4</name>
<dbReference type="EMBL" id="KN837232">
    <property type="protein sequence ID" value="KIJ32056.1"/>
    <property type="molecule type" value="Genomic_DNA"/>
</dbReference>
<protein>
    <submittedName>
        <fullName evidence="1">Unplaced genomic scaffold SPHSTscaffold_157, whole genome shotgun sequence</fullName>
    </submittedName>
</protein>
<organism evidence="1 2">
    <name type="scientific">Sphaerobolus stellatus (strain SS14)</name>
    <dbReference type="NCBI Taxonomy" id="990650"/>
    <lineage>
        <taxon>Eukaryota</taxon>
        <taxon>Fungi</taxon>
        <taxon>Dikarya</taxon>
        <taxon>Basidiomycota</taxon>
        <taxon>Agaricomycotina</taxon>
        <taxon>Agaricomycetes</taxon>
        <taxon>Phallomycetidae</taxon>
        <taxon>Geastrales</taxon>
        <taxon>Sphaerobolaceae</taxon>
        <taxon>Sphaerobolus</taxon>
    </lineage>
</organism>
<keyword evidence="2" id="KW-1185">Reference proteome</keyword>
<dbReference type="AlphaFoldDB" id="A0A0C9V3N4"/>
<dbReference type="HOGENOM" id="CLU_2499313_0_0_1"/>
<evidence type="ECO:0000313" key="2">
    <source>
        <dbReference type="Proteomes" id="UP000054279"/>
    </source>
</evidence>
<evidence type="ECO:0000313" key="1">
    <source>
        <dbReference type="EMBL" id="KIJ32056.1"/>
    </source>
</evidence>
<gene>
    <name evidence="1" type="ORF">M422DRAFT_783595</name>
</gene>
<reference evidence="1 2" key="1">
    <citation type="submission" date="2014-06" db="EMBL/GenBank/DDBJ databases">
        <title>Evolutionary Origins and Diversification of the Mycorrhizal Mutualists.</title>
        <authorList>
            <consortium name="DOE Joint Genome Institute"/>
            <consortium name="Mycorrhizal Genomics Consortium"/>
            <person name="Kohler A."/>
            <person name="Kuo A."/>
            <person name="Nagy L.G."/>
            <person name="Floudas D."/>
            <person name="Copeland A."/>
            <person name="Barry K.W."/>
            <person name="Cichocki N."/>
            <person name="Veneault-Fourrey C."/>
            <person name="LaButti K."/>
            <person name="Lindquist E.A."/>
            <person name="Lipzen A."/>
            <person name="Lundell T."/>
            <person name="Morin E."/>
            <person name="Murat C."/>
            <person name="Riley R."/>
            <person name="Ohm R."/>
            <person name="Sun H."/>
            <person name="Tunlid A."/>
            <person name="Henrissat B."/>
            <person name="Grigoriev I.V."/>
            <person name="Hibbett D.S."/>
            <person name="Martin F."/>
        </authorList>
    </citation>
    <scope>NUCLEOTIDE SEQUENCE [LARGE SCALE GENOMIC DNA]</scope>
    <source>
        <strain evidence="1 2">SS14</strain>
    </source>
</reference>
<dbReference type="Proteomes" id="UP000054279">
    <property type="component" value="Unassembled WGS sequence"/>
</dbReference>